<dbReference type="GO" id="GO:0043565">
    <property type="term" value="F:sequence-specific DNA binding"/>
    <property type="evidence" value="ECO:0007669"/>
    <property type="project" value="InterPro"/>
</dbReference>
<dbReference type="AlphaFoldDB" id="X1I465"/>
<reference evidence="2" key="1">
    <citation type="journal article" date="2014" name="Front. Microbiol.">
        <title>High frequency of phylogenetically diverse reductive dehalogenase-homologous genes in deep subseafloor sedimentary metagenomes.</title>
        <authorList>
            <person name="Kawai M."/>
            <person name="Futagami T."/>
            <person name="Toyoda A."/>
            <person name="Takaki Y."/>
            <person name="Nishi S."/>
            <person name="Hori S."/>
            <person name="Arai W."/>
            <person name="Tsubouchi T."/>
            <person name="Morono Y."/>
            <person name="Uchiyama I."/>
            <person name="Ito T."/>
            <person name="Fujiyama A."/>
            <person name="Inagaki F."/>
            <person name="Takami H."/>
        </authorList>
    </citation>
    <scope>NUCLEOTIDE SEQUENCE</scope>
    <source>
        <strain evidence="2">Expedition CK06-06</strain>
    </source>
</reference>
<dbReference type="InterPro" id="IPR013159">
    <property type="entry name" value="DnaA_C"/>
</dbReference>
<dbReference type="Gene3D" id="1.10.1750.10">
    <property type="match status" value="1"/>
</dbReference>
<gene>
    <name evidence="2" type="ORF">S03H2_65698</name>
</gene>
<dbReference type="SMART" id="SM00760">
    <property type="entry name" value="Bac_DnaA_C"/>
    <property type="match status" value="1"/>
</dbReference>
<comment type="caution">
    <text evidence="2">The sequence shown here is derived from an EMBL/GenBank/DDBJ whole genome shotgun (WGS) entry which is preliminary data.</text>
</comment>
<accession>X1I465</accession>
<sequence>DRDIPASMEPVYSQFYGDRQWADDLIDKSKLSEEIRGHGLMEKGYITVGEILKVVAKHYCLSEEAVIGGHAKDATMVAIYLVNVHTPRSLSEIGKLFKVEKFAVAKRLCRFKQDQLKQRRYQRAVRALEKQLLTK</sequence>
<protein>
    <recommendedName>
        <fullName evidence="1">Chromosomal replication initiator DnaA C-terminal domain-containing protein</fullName>
    </recommendedName>
</protein>
<dbReference type="GO" id="GO:0006275">
    <property type="term" value="P:regulation of DNA replication"/>
    <property type="evidence" value="ECO:0007669"/>
    <property type="project" value="InterPro"/>
</dbReference>
<proteinExistence type="predicted"/>
<dbReference type="SUPFAM" id="SSF48295">
    <property type="entry name" value="TrpR-like"/>
    <property type="match status" value="1"/>
</dbReference>
<evidence type="ECO:0000259" key="1">
    <source>
        <dbReference type="SMART" id="SM00760"/>
    </source>
</evidence>
<dbReference type="GO" id="GO:0005524">
    <property type="term" value="F:ATP binding"/>
    <property type="evidence" value="ECO:0007669"/>
    <property type="project" value="InterPro"/>
</dbReference>
<dbReference type="InterPro" id="IPR010921">
    <property type="entry name" value="Trp_repressor/repl_initiator"/>
</dbReference>
<evidence type="ECO:0000313" key="2">
    <source>
        <dbReference type="EMBL" id="GAH76472.1"/>
    </source>
</evidence>
<dbReference type="GO" id="GO:0006270">
    <property type="term" value="P:DNA replication initiation"/>
    <property type="evidence" value="ECO:0007669"/>
    <property type="project" value="InterPro"/>
</dbReference>
<feature type="domain" description="Chromosomal replication initiator DnaA C-terminal" evidence="1">
    <location>
        <begin position="47"/>
        <end position="99"/>
    </location>
</feature>
<name>X1I465_9ZZZZ</name>
<organism evidence="2">
    <name type="scientific">marine sediment metagenome</name>
    <dbReference type="NCBI Taxonomy" id="412755"/>
    <lineage>
        <taxon>unclassified sequences</taxon>
        <taxon>metagenomes</taxon>
        <taxon>ecological metagenomes</taxon>
    </lineage>
</organism>
<feature type="non-terminal residue" evidence="2">
    <location>
        <position position="1"/>
    </location>
</feature>
<dbReference type="EMBL" id="BARU01042811">
    <property type="protein sequence ID" value="GAH76472.1"/>
    <property type="molecule type" value="Genomic_DNA"/>
</dbReference>